<dbReference type="GO" id="GO:0001817">
    <property type="term" value="P:regulation of cytokine production"/>
    <property type="evidence" value="ECO:0007669"/>
    <property type="project" value="TreeGrafter"/>
</dbReference>
<keyword evidence="7" id="KW-0393">Immunoglobulin domain</keyword>
<reference evidence="12" key="3">
    <citation type="submission" date="2025-09" db="UniProtKB">
        <authorList>
            <consortium name="Ensembl"/>
        </authorList>
    </citation>
    <scope>IDENTIFICATION</scope>
</reference>
<keyword evidence="13" id="KW-1185">Reference proteome</keyword>
<evidence type="ECO:0000313" key="12">
    <source>
        <dbReference type="Ensembl" id="ENSOMYP00000139668.1"/>
    </source>
</evidence>
<reference evidence="12" key="1">
    <citation type="submission" date="2020-07" db="EMBL/GenBank/DDBJ databases">
        <title>A long reads based de novo assembly of the rainbow trout Arlee double haploid line genome.</title>
        <authorList>
            <person name="Gao G."/>
            <person name="Palti Y."/>
        </authorList>
    </citation>
    <scope>NUCLEOTIDE SEQUENCE [LARGE SCALE GENOMIC DNA]</scope>
</reference>
<dbReference type="GO" id="GO:0050852">
    <property type="term" value="P:T cell receptor signaling pathway"/>
    <property type="evidence" value="ECO:0007669"/>
    <property type="project" value="TreeGrafter"/>
</dbReference>
<proteinExistence type="inferred from homology"/>
<dbReference type="InterPro" id="IPR013783">
    <property type="entry name" value="Ig-like_fold"/>
</dbReference>
<dbReference type="SMART" id="SM00449">
    <property type="entry name" value="SPRY"/>
    <property type="match status" value="1"/>
</dbReference>
<dbReference type="GO" id="GO:0009897">
    <property type="term" value="C:external side of plasma membrane"/>
    <property type="evidence" value="ECO:0007669"/>
    <property type="project" value="TreeGrafter"/>
</dbReference>
<name>A0A8K9XVN3_ONCMY</name>
<dbReference type="PROSITE" id="PS50188">
    <property type="entry name" value="B302_SPRY"/>
    <property type="match status" value="1"/>
</dbReference>
<feature type="domain" description="B30.2/SPRY" evidence="10">
    <location>
        <begin position="373"/>
        <end position="566"/>
    </location>
</feature>
<evidence type="ECO:0000256" key="3">
    <source>
        <dbReference type="ARBA" id="ARBA00022692"/>
    </source>
</evidence>
<dbReference type="Pfam" id="PF00622">
    <property type="entry name" value="SPRY"/>
    <property type="match status" value="1"/>
</dbReference>
<dbReference type="InterPro" id="IPR001870">
    <property type="entry name" value="B30.2/SPRY"/>
</dbReference>
<dbReference type="GO" id="GO:0005102">
    <property type="term" value="F:signaling receptor binding"/>
    <property type="evidence" value="ECO:0007669"/>
    <property type="project" value="TreeGrafter"/>
</dbReference>
<dbReference type="PANTHER" id="PTHR24100">
    <property type="entry name" value="BUTYROPHILIN"/>
    <property type="match status" value="1"/>
</dbReference>
<dbReference type="SMART" id="SM00409">
    <property type="entry name" value="IG"/>
    <property type="match status" value="1"/>
</dbReference>
<evidence type="ECO:0000259" key="10">
    <source>
        <dbReference type="PROSITE" id="PS50188"/>
    </source>
</evidence>
<dbReference type="SUPFAM" id="SSF48726">
    <property type="entry name" value="Immunoglobulin"/>
    <property type="match status" value="1"/>
</dbReference>
<dbReference type="SUPFAM" id="SSF49899">
    <property type="entry name" value="Concanavalin A-like lectins/glucanases"/>
    <property type="match status" value="1"/>
</dbReference>
<evidence type="ECO:0008006" key="14">
    <source>
        <dbReference type="Google" id="ProtNLM"/>
    </source>
</evidence>
<feature type="region of interest" description="Disordered" evidence="8">
    <location>
        <begin position="574"/>
        <end position="612"/>
    </location>
</feature>
<dbReference type="AlphaFoldDB" id="A0A8K9XVN3"/>
<dbReference type="Gene3D" id="2.60.120.920">
    <property type="match status" value="1"/>
</dbReference>
<sequence length="612" mass="67660">MCLDCPSARHHTLCTRLLQRLVSWWSFFRKKRRGTSQRPGGAASRWRLCLACSDCTVRATTSRVWLSRFTHFLTMLEVPLWEDSFQVMWLYILAVWGVSLSTATSEMFTCSVPEDPVSARLGHVATMPCWLTPSMNAEGLEVRWYRPKDFDNPVLHYRERKIQEASQQSQYVGRSSLGLREVTSEGLKGGDVTLKLVNVTLRDQGEYVCYVSSNQDYETASVFLNVTVMGTPPLLSAVRTDADSVNVSCVSHGWKPRPRLQWSDGRQTLKPEKLDYSSGAHGLVSAHSWVLSSSSSAPWVSCSLVLSEGEELEGRVDLRNVPAVPETSSGLKTAVIILALLLLLSVVFVGVLYKKTGNKSTRVITGDIVDIETMRQPEDLVDMETMRQAGVDVTLDPKTAPPYLTVGSTGKIVRDSKDNPCPPGEHACILGTRGFTSGSNAYWEVGLHNEQVGGKKSWWVGLASGPVKRHGDVPATPSNGFWFLSSDKEKGLRLNMAPDILLPANPRPQILGVYFDYDQGVLSFINVKDNKLIVTVRAMFIGEVFPLFNPGQGDTAPMTILDVSHYKTEPVEVSVSERESKVAPPAEEAETDALLASNQSRNRQTSESKDCL</sequence>
<dbReference type="InterPro" id="IPR003599">
    <property type="entry name" value="Ig_sub"/>
</dbReference>
<evidence type="ECO:0000256" key="7">
    <source>
        <dbReference type="ARBA" id="ARBA00023319"/>
    </source>
</evidence>
<comment type="similarity">
    <text evidence="2">Belongs to the immunoglobulin superfamily. BTN/MOG family.</text>
</comment>
<reference evidence="12" key="2">
    <citation type="submission" date="2025-08" db="UniProtKB">
        <authorList>
            <consortium name="Ensembl"/>
        </authorList>
    </citation>
    <scope>IDENTIFICATION</scope>
</reference>
<evidence type="ECO:0000256" key="6">
    <source>
        <dbReference type="ARBA" id="ARBA00023136"/>
    </source>
</evidence>
<evidence type="ECO:0000256" key="8">
    <source>
        <dbReference type="SAM" id="MobiDB-lite"/>
    </source>
</evidence>
<evidence type="ECO:0000256" key="2">
    <source>
        <dbReference type="ARBA" id="ARBA00007591"/>
    </source>
</evidence>
<keyword evidence="3 9" id="KW-0812">Transmembrane</keyword>
<keyword evidence="6 9" id="KW-0472">Membrane</keyword>
<dbReference type="InterPro" id="IPR050504">
    <property type="entry name" value="IgSF_BTN/MOG"/>
</dbReference>
<keyword evidence="5 9" id="KW-1133">Transmembrane helix</keyword>
<organism evidence="12 13">
    <name type="scientific">Oncorhynchus mykiss</name>
    <name type="common">Rainbow trout</name>
    <name type="synonym">Salmo gairdneri</name>
    <dbReference type="NCBI Taxonomy" id="8022"/>
    <lineage>
        <taxon>Eukaryota</taxon>
        <taxon>Metazoa</taxon>
        <taxon>Chordata</taxon>
        <taxon>Craniata</taxon>
        <taxon>Vertebrata</taxon>
        <taxon>Euteleostomi</taxon>
        <taxon>Actinopterygii</taxon>
        <taxon>Neopterygii</taxon>
        <taxon>Teleostei</taxon>
        <taxon>Protacanthopterygii</taxon>
        <taxon>Salmoniformes</taxon>
        <taxon>Salmonidae</taxon>
        <taxon>Salmoninae</taxon>
        <taxon>Oncorhynchus</taxon>
    </lineage>
</organism>
<dbReference type="InterPro" id="IPR007110">
    <property type="entry name" value="Ig-like_dom"/>
</dbReference>
<evidence type="ECO:0000256" key="1">
    <source>
        <dbReference type="ARBA" id="ARBA00004479"/>
    </source>
</evidence>
<dbReference type="FunFam" id="2.60.40.10:FF:000208">
    <property type="entry name" value="Butyrophilin subfamily 1 member A1"/>
    <property type="match status" value="1"/>
</dbReference>
<evidence type="ECO:0000259" key="11">
    <source>
        <dbReference type="PROSITE" id="PS50835"/>
    </source>
</evidence>
<evidence type="ECO:0000256" key="4">
    <source>
        <dbReference type="ARBA" id="ARBA00022729"/>
    </source>
</evidence>
<dbReference type="PANTHER" id="PTHR24100:SF149">
    <property type="entry name" value="BG-LIKE ANTIGEN 1-RELATED"/>
    <property type="match status" value="1"/>
</dbReference>
<dbReference type="Pfam" id="PF22705">
    <property type="entry name" value="C2-set_3"/>
    <property type="match status" value="1"/>
</dbReference>
<dbReference type="Proteomes" id="UP000694395">
    <property type="component" value="Chromosome 21"/>
</dbReference>
<protein>
    <recommendedName>
        <fullName evidence="14">Butyrophilin subfamily 1 member A1-like</fullName>
    </recommendedName>
</protein>
<dbReference type="Ensembl" id="ENSOMYT00000146924.1">
    <property type="protein sequence ID" value="ENSOMYP00000139668.1"/>
    <property type="gene ID" value="ENSOMYG00000023881.2"/>
</dbReference>
<keyword evidence="4" id="KW-0732">Signal</keyword>
<dbReference type="InterPro" id="IPR003877">
    <property type="entry name" value="SPRY_dom"/>
</dbReference>
<dbReference type="PROSITE" id="PS50835">
    <property type="entry name" value="IG_LIKE"/>
    <property type="match status" value="1"/>
</dbReference>
<dbReference type="InterPro" id="IPR013106">
    <property type="entry name" value="Ig_V-set"/>
</dbReference>
<dbReference type="PRINTS" id="PR01407">
    <property type="entry name" value="BUTYPHLNCDUF"/>
</dbReference>
<gene>
    <name evidence="12" type="primary">LOC110500791</name>
</gene>
<evidence type="ECO:0000256" key="9">
    <source>
        <dbReference type="SAM" id="Phobius"/>
    </source>
</evidence>
<dbReference type="Pfam" id="PF07686">
    <property type="entry name" value="V-set"/>
    <property type="match status" value="1"/>
</dbReference>
<dbReference type="InterPro" id="IPR003879">
    <property type="entry name" value="Butyrophylin_SPRY"/>
</dbReference>
<dbReference type="Gene3D" id="2.60.40.10">
    <property type="entry name" value="Immunoglobulins"/>
    <property type="match status" value="2"/>
</dbReference>
<dbReference type="InterPro" id="IPR043136">
    <property type="entry name" value="B30.2/SPRY_sf"/>
</dbReference>
<accession>A0A8K9XVN3</accession>
<comment type="subcellular location">
    <subcellularLocation>
        <location evidence="1">Membrane</location>
        <topology evidence="1">Single-pass type I membrane protein</topology>
    </subcellularLocation>
</comment>
<feature type="domain" description="Ig-like" evidence="11">
    <location>
        <begin position="122"/>
        <end position="225"/>
    </location>
</feature>
<dbReference type="InterPro" id="IPR053896">
    <property type="entry name" value="BTN3A2-like_Ig-C"/>
</dbReference>
<feature type="transmembrane region" description="Helical" evidence="9">
    <location>
        <begin position="334"/>
        <end position="353"/>
    </location>
</feature>
<evidence type="ECO:0000256" key="5">
    <source>
        <dbReference type="ARBA" id="ARBA00022989"/>
    </source>
</evidence>
<evidence type="ECO:0000313" key="13">
    <source>
        <dbReference type="Proteomes" id="UP000694395"/>
    </source>
</evidence>
<dbReference type="GeneTree" id="ENSGT01120000271914"/>
<dbReference type="InterPro" id="IPR013320">
    <property type="entry name" value="ConA-like_dom_sf"/>
</dbReference>
<dbReference type="InterPro" id="IPR036179">
    <property type="entry name" value="Ig-like_dom_sf"/>
</dbReference>